<protein>
    <submittedName>
        <fullName evidence="2">BA75_04069T0</fullName>
    </submittedName>
</protein>
<accession>A0A1B2JG68</accession>
<feature type="region of interest" description="Disordered" evidence="1">
    <location>
        <begin position="40"/>
        <end position="62"/>
    </location>
</feature>
<dbReference type="EMBL" id="CP014586">
    <property type="protein sequence ID" value="ANZ77026.1"/>
    <property type="molecule type" value="Genomic_DNA"/>
</dbReference>
<gene>
    <name evidence="2" type="ORF">ATY40_BA7504069</name>
</gene>
<organism evidence="2 3">
    <name type="scientific">Komagataella pastoris</name>
    <name type="common">Yeast</name>
    <name type="synonym">Pichia pastoris</name>
    <dbReference type="NCBI Taxonomy" id="4922"/>
    <lineage>
        <taxon>Eukaryota</taxon>
        <taxon>Fungi</taxon>
        <taxon>Dikarya</taxon>
        <taxon>Ascomycota</taxon>
        <taxon>Saccharomycotina</taxon>
        <taxon>Pichiomycetes</taxon>
        <taxon>Pichiales</taxon>
        <taxon>Pichiaceae</taxon>
        <taxon>Komagataella</taxon>
    </lineage>
</organism>
<evidence type="ECO:0000313" key="3">
    <source>
        <dbReference type="Proteomes" id="UP000094565"/>
    </source>
</evidence>
<evidence type="ECO:0000313" key="2">
    <source>
        <dbReference type="EMBL" id="ANZ77026.1"/>
    </source>
</evidence>
<dbReference type="Proteomes" id="UP000094565">
    <property type="component" value="Chromosome 3"/>
</dbReference>
<keyword evidence="3" id="KW-1185">Reference proteome</keyword>
<reference evidence="2 3" key="1">
    <citation type="submission" date="2016-02" db="EMBL/GenBank/DDBJ databases">
        <title>Comparative genomic and transcriptomic foundation for Pichia pastoris.</title>
        <authorList>
            <person name="Love K.R."/>
            <person name="Shah K.A."/>
            <person name="Whittaker C.A."/>
            <person name="Wu J."/>
            <person name="Bartlett M.C."/>
            <person name="Ma D."/>
            <person name="Leeson R.L."/>
            <person name="Priest M."/>
            <person name="Young S.K."/>
            <person name="Love J.C."/>
        </authorList>
    </citation>
    <scope>NUCLEOTIDE SEQUENCE [LARGE SCALE GENOMIC DNA]</scope>
    <source>
        <strain evidence="2 3">ATCC 28485</strain>
    </source>
</reference>
<evidence type="ECO:0000256" key="1">
    <source>
        <dbReference type="SAM" id="MobiDB-lite"/>
    </source>
</evidence>
<dbReference type="AlphaFoldDB" id="A0A1B2JG68"/>
<name>A0A1B2JG68_PICPA</name>
<proteinExistence type="predicted"/>
<sequence length="154" mass="16923">MIISASHLTFLTRQASHEGPLLWRLFPRKGLIDPGACIDPGEVGTDGVDSTSSPLKEEARDDEDVSELLRTSLIENVRRLGKDRLPMDSRPCDIGGDNDPRESEYESRKAELLCCIDKEFSDISLVGNNPAAKLLNGGKAFWSEEGCNEGSFIN</sequence>